<dbReference type="EMBL" id="BSXT01003087">
    <property type="protein sequence ID" value="GMF52426.1"/>
    <property type="molecule type" value="Genomic_DNA"/>
</dbReference>
<proteinExistence type="predicted"/>
<comment type="caution">
    <text evidence="2">The sequence shown here is derived from an EMBL/GenBank/DDBJ whole genome shotgun (WGS) entry which is preliminary data.</text>
</comment>
<evidence type="ECO:0000256" key="1">
    <source>
        <dbReference type="SAM" id="MobiDB-lite"/>
    </source>
</evidence>
<name>A0A9W6Y476_9STRA</name>
<accession>A0A9W6Y476</accession>
<evidence type="ECO:0000313" key="3">
    <source>
        <dbReference type="Proteomes" id="UP001165121"/>
    </source>
</evidence>
<feature type="compositionally biased region" description="Polar residues" evidence="1">
    <location>
        <begin position="1"/>
        <end position="15"/>
    </location>
</feature>
<gene>
    <name evidence="2" type="ORF">Pfra01_002146300</name>
</gene>
<keyword evidence="3" id="KW-1185">Reference proteome</keyword>
<protein>
    <submittedName>
        <fullName evidence="2">Unnamed protein product</fullName>
    </submittedName>
</protein>
<feature type="region of interest" description="Disordered" evidence="1">
    <location>
        <begin position="1"/>
        <end position="40"/>
    </location>
</feature>
<reference evidence="2" key="1">
    <citation type="submission" date="2023-04" db="EMBL/GenBank/DDBJ databases">
        <title>Phytophthora fragariaefolia NBRC 109709.</title>
        <authorList>
            <person name="Ichikawa N."/>
            <person name="Sato H."/>
            <person name="Tonouchi N."/>
        </authorList>
    </citation>
    <scope>NUCLEOTIDE SEQUENCE</scope>
    <source>
        <strain evidence="2">NBRC 109709</strain>
    </source>
</reference>
<dbReference type="Proteomes" id="UP001165121">
    <property type="component" value="Unassembled WGS sequence"/>
</dbReference>
<evidence type="ECO:0000313" key="2">
    <source>
        <dbReference type="EMBL" id="GMF52426.1"/>
    </source>
</evidence>
<dbReference type="AlphaFoldDB" id="A0A9W6Y476"/>
<organism evidence="2 3">
    <name type="scientific">Phytophthora fragariaefolia</name>
    <dbReference type="NCBI Taxonomy" id="1490495"/>
    <lineage>
        <taxon>Eukaryota</taxon>
        <taxon>Sar</taxon>
        <taxon>Stramenopiles</taxon>
        <taxon>Oomycota</taxon>
        <taxon>Peronosporomycetes</taxon>
        <taxon>Peronosporales</taxon>
        <taxon>Peronosporaceae</taxon>
        <taxon>Phytophthora</taxon>
    </lineage>
</organism>
<feature type="compositionally biased region" description="Polar residues" evidence="1">
    <location>
        <begin position="23"/>
        <end position="33"/>
    </location>
</feature>
<sequence length="109" mass="12029">METRSSGHQTTQTNQDSDKKVTTKSQQSQSTARQNERYPASSINHSLPVVVVVVELDDPVDDLDDVVDFVELLAVDLDDVEDELPDASDEYVQSPQSVPYVQVPSLLIA</sequence>